<gene>
    <name evidence="1" type="ORF">SKAU_G00107790</name>
</gene>
<protein>
    <submittedName>
        <fullName evidence="1">Uncharacterized protein</fullName>
    </submittedName>
</protein>
<dbReference type="EMBL" id="JAINUF010000003">
    <property type="protein sequence ID" value="KAJ8370751.1"/>
    <property type="molecule type" value="Genomic_DNA"/>
</dbReference>
<sequence>MRALVRKCTSWVLASSMPHLGASQGARRQRRRLRFLSVLIPVPSSVPAGACVMESFHLSMVNKRDKPFDFHCGAVSLQIMTEFKIYCMELPGEGVTT</sequence>
<accession>A0A9Q1FZW3</accession>
<proteinExistence type="predicted"/>
<organism evidence="1 2">
    <name type="scientific">Synaphobranchus kaupii</name>
    <name type="common">Kaup's arrowtooth eel</name>
    <dbReference type="NCBI Taxonomy" id="118154"/>
    <lineage>
        <taxon>Eukaryota</taxon>
        <taxon>Metazoa</taxon>
        <taxon>Chordata</taxon>
        <taxon>Craniata</taxon>
        <taxon>Vertebrata</taxon>
        <taxon>Euteleostomi</taxon>
        <taxon>Actinopterygii</taxon>
        <taxon>Neopterygii</taxon>
        <taxon>Teleostei</taxon>
        <taxon>Anguilliformes</taxon>
        <taxon>Synaphobranchidae</taxon>
        <taxon>Synaphobranchus</taxon>
    </lineage>
</organism>
<name>A0A9Q1FZW3_SYNKA</name>
<dbReference type="Proteomes" id="UP001152622">
    <property type="component" value="Chromosome 3"/>
</dbReference>
<reference evidence="1" key="1">
    <citation type="journal article" date="2023" name="Science">
        <title>Genome structures resolve the early diversification of teleost fishes.</title>
        <authorList>
            <person name="Parey E."/>
            <person name="Louis A."/>
            <person name="Montfort J."/>
            <person name="Bouchez O."/>
            <person name="Roques C."/>
            <person name="Iampietro C."/>
            <person name="Lluch J."/>
            <person name="Castinel A."/>
            <person name="Donnadieu C."/>
            <person name="Desvignes T."/>
            <person name="Floi Bucao C."/>
            <person name="Jouanno E."/>
            <person name="Wen M."/>
            <person name="Mejri S."/>
            <person name="Dirks R."/>
            <person name="Jansen H."/>
            <person name="Henkel C."/>
            <person name="Chen W.J."/>
            <person name="Zahm M."/>
            <person name="Cabau C."/>
            <person name="Klopp C."/>
            <person name="Thompson A.W."/>
            <person name="Robinson-Rechavi M."/>
            <person name="Braasch I."/>
            <person name="Lecointre G."/>
            <person name="Bobe J."/>
            <person name="Postlethwait J.H."/>
            <person name="Berthelot C."/>
            <person name="Roest Crollius H."/>
            <person name="Guiguen Y."/>
        </authorList>
    </citation>
    <scope>NUCLEOTIDE SEQUENCE</scope>
    <source>
        <strain evidence="1">WJC10195</strain>
    </source>
</reference>
<dbReference type="AlphaFoldDB" id="A0A9Q1FZW3"/>
<evidence type="ECO:0000313" key="2">
    <source>
        <dbReference type="Proteomes" id="UP001152622"/>
    </source>
</evidence>
<keyword evidence="2" id="KW-1185">Reference proteome</keyword>
<comment type="caution">
    <text evidence="1">The sequence shown here is derived from an EMBL/GenBank/DDBJ whole genome shotgun (WGS) entry which is preliminary data.</text>
</comment>
<evidence type="ECO:0000313" key="1">
    <source>
        <dbReference type="EMBL" id="KAJ8370751.1"/>
    </source>
</evidence>